<dbReference type="AlphaFoldDB" id="A0A318L4R3"/>
<organism evidence="3 4">
    <name type="scientific">Dielma fastidiosa</name>
    <dbReference type="NCBI Taxonomy" id="1034346"/>
    <lineage>
        <taxon>Bacteria</taxon>
        <taxon>Bacillati</taxon>
        <taxon>Bacillota</taxon>
        <taxon>Erysipelotrichia</taxon>
        <taxon>Erysipelotrichales</taxon>
        <taxon>Erysipelotrichaceae</taxon>
        <taxon>Dielma</taxon>
    </lineage>
</organism>
<dbReference type="InterPro" id="IPR013011">
    <property type="entry name" value="PTS_EIIB_2"/>
</dbReference>
<evidence type="ECO:0000256" key="1">
    <source>
        <dbReference type="ARBA" id="ARBA00022679"/>
    </source>
</evidence>
<comment type="caution">
    <text evidence="3">The sequence shown here is derived from an EMBL/GenBank/DDBJ whole genome shotgun (WGS) entry which is preliminary data.</text>
</comment>
<dbReference type="GO" id="GO:0008982">
    <property type="term" value="F:protein-N(PI)-phosphohistidine-sugar phosphotransferase activity"/>
    <property type="evidence" value="ECO:0007669"/>
    <property type="project" value="InterPro"/>
</dbReference>
<evidence type="ECO:0000313" key="3">
    <source>
        <dbReference type="EMBL" id="PXX76156.1"/>
    </source>
</evidence>
<keyword evidence="1" id="KW-0808">Transferase</keyword>
<accession>A0A318L4R3</accession>
<dbReference type="InterPro" id="IPR003501">
    <property type="entry name" value="PTS_EIIB_2/3"/>
</dbReference>
<proteinExistence type="predicted"/>
<dbReference type="PROSITE" id="PS51099">
    <property type="entry name" value="PTS_EIIB_TYPE_2"/>
    <property type="match status" value="1"/>
</dbReference>
<dbReference type="Pfam" id="PF02302">
    <property type="entry name" value="PTS_IIB"/>
    <property type="match status" value="1"/>
</dbReference>
<dbReference type="STRING" id="1034346.GCA_000313565_01795"/>
<dbReference type="Proteomes" id="UP000247612">
    <property type="component" value="Unassembled WGS sequence"/>
</dbReference>
<dbReference type="GO" id="GO:0009401">
    <property type="term" value="P:phosphoenolpyruvate-dependent sugar phosphotransferase system"/>
    <property type="evidence" value="ECO:0007669"/>
    <property type="project" value="InterPro"/>
</dbReference>
<name>A0A318L4R3_9FIRM</name>
<evidence type="ECO:0000259" key="2">
    <source>
        <dbReference type="PROSITE" id="PS51099"/>
    </source>
</evidence>
<dbReference type="EMBL" id="QJKH01000014">
    <property type="protein sequence ID" value="PXX76156.1"/>
    <property type="molecule type" value="Genomic_DNA"/>
</dbReference>
<reference evidence="3 4" key="1">
    <citation type="submission" date="2018-05" db="EMBL/GenBank/DDBJ databases">
        <title>Genomic Encyclopedia of Type Strains, Phase IV (KMG-IV): sequencing the most valuable type-strain genomes for metagenomic binning, comparative biology and taxonomic classification.</title>
        <authorList>
            <person name="Goeker M."/>
        </authorList>
    </citation>
    <scope>NUCLEOTIDE SEQUENCE [LARGE SCALE GENOMIC DNA]</scope>
    <source>
        <strain evidence="3 4">JC118</strain>
    </source>
</reference>
<dbReference type="RefSeq" id="WP_022938099.1">
    <property type="nucleotide sequence ID" value="NZ_CABKRQ010000004.1"/>
</dbReference>
<keyword evidence="4" id="KW-1185">Reference proteome</keyword>
<gene>
    <name evidence="3" type="ORF">DES51_11410</name>
</gene>
<feature type="domain" description="PTS EIIB type-2" evidence="2">
    <location>
        <begin position="2"/>
        <end position="93"/>
    </location>
</feature>
<protein>
    <submittedName>
        <fullName evidence="3">PTS system IIB component (L-Asc family)</fullName>
    </submittedName>
</protein>
<dbReference type="SUPFAM" id="SSF52794">
    <property type="entry name" value="PTS system IIB component-like"/>
    <property type="match status" value="1"/>
</dbReference>
<evidence type="ECO:0000313" key="4">
    <source>
        <dbReference type="Proteomes" id="UP000247612"/>
    </source>
</evidence>
<dbReference type="InterPro" id="IPR036095">
    <property type="entry name" value="PTS_EIIB-like_sf"/>
</dbReference>
<dbReference type="Gene3D" id="3.40.50.2300">
    <property type="match status" value="1"/>
</dbReference>
<dbReference type="CDD" id="cd05563">
    <property type="entry name" value="PTS_IIB_ascorbate"/>
    <property type="match status" value="1"/>
</dbReference>
<sequence length="93" mass="9943">MLKVMVACGNGMGSSMLIKMKVEAIFKKHQVEAQIDHTSVGDAISSAANYDIILCPLSFEGSFNQGGKTQVIGLQNVLSEAEITEKLKNASIL</sequence>
<dbReference type="OrthoDB" id="6603449at2"/>